<dbReference type="RefSeq" id="XP_007718649.1">
    <property type="nucleotide sequence ID" value="XM_007720459.1"/>
</dbReference>
<dbReference type="AlphaFoldDB" id="W6XP60"/>
<dbReference type="OrthoDB" id="6359816at2759"/>
<dbReference type="GeneID" id="19144498"/>
<accession>W6XP60</accession>
<feature type="domain" description="BTB" evidence="1">
    <location>
        <begin position="23"/>
        <end position="87"/>
    </location>
</feature>
<dbReference type="Gene3D" id="3.30.710.10">
    <property type="entry name" value="Potassium Channel Kv1.1, Chain A"/>
    <property type="match status" value="1"/>
</dbReference>
<dbReference type="SUPFAM" id="SSF54695">
    <property type="entry name" value="POZ domain"/>
    <property type="match status" value="1"/>
</dbReference>
<dbReference type="CDD" id="cd18186">
    <property type="entry name" value="BTB_POZ_ZBTB_KLHL-like"/>
    <property type="match status" value="1"/>
</dbReference>
<evidence type="ECO:0000313" key="3">
    <source>
        <dbReference type="Proteomes" id="UP000053841"/>
    </source>
</evidence>
<dbReference type="KEGG" id="bze:COCCADRAFT_112715"/>
<dbReference type="EMBL" id="KI965022">
    <property type="protein sequence ID" value="EUC27045.1"/>
    <property type="molecule type" value="Genomic_DNA"/>
</dbReference>
<evidence type="ECO:0000313" key="2">
    <source>
        <dbReference type="EMBL" id="EUC27045.1"/>
    </source>
</evidence>
<dbReference type="eggNOG" id="ENOG502QUFU">
    <property type="taxonomic scope" value="Eukaryota"/>
</dbReference>
<proteinExistence type="predicted"/>
<reference evidence="2 3" key="1">
    <citation type="journal article" date="2013" name="PLoS Genet.">
        <title>Comparative genome structure, secondary metabolite, and effector coding capacity across Cochliobolus pathogens.</title>
        <authorList>
            <person name="Condon B.J."/>
            <person name="Leng Y."/>
            <person name="Wu D."/>
            <person name="Bushley K.E."/>
            <person name="Ohm R.A."/>
            <person name="Otillar R."/>
            <person name="Martin J."/>
            <person name="Schackwitz W."/>
            <person name="Grimwood J."/>
            <person name="MohdZainudin N."/>
            <person name="Xue C."/>
            <person name="Wang R."/>
            <person name="Manning V.A."/>
            <person name="Dhillon B."/>
            <person name="Tu Z.J."/>
            <person name="Steffenson B.J."/>
            <person name="Salamov A."/>
            <person name="Sun H."/>
            <person name="Lowry S."/>
            <person name="LaButti K."/>
            <person name="Han J."/>
            <person name="Copeland A."/>
            <person name="Lindquist E."/>
            <person name="Barry K."/>
            <person name="Schmutz J."/>
            <person name="Baker S.E."/>
            <person name="Ciuffetti L.M."/>
            <person name="Grigoriev I.V."/>
            <person name="Zhong S."/>
            <person name="Turgeon B.G."/>
        </authorList>
    </citation>
    <scope>NUCLEOTIDE SEQUENCE [LARGE SCALE GENOMIC DNA]</scope>
    <source>
        <strain evidence="2 3">26-R-13</strain>
    </source>
</reference>
<dbReference type="Proteomes" id="UP000053841">
    <property type="component" value="Unassembled WGS sequence"/>
</dbReference>
<dbReference type="InterPro" id="IPR011333">
    <property type="entry name" value="SKP1/BTB/POZ_sf"/>
</dbReference>
<name>W6XP60_COCC2</name>
<dbReference type="PROSITE" id="PS50097">
    <property type="entry name" value="BTB"/>
    <property type="match status" value="1"/>
</dbReference>
<dbReference type="PANTHER" id="PTHR47843:SF5">
    <property type="entry name" value="BTB_POZ DOMAIN PROTEIN"/>
    <property type="match status" value="1"/>
</dbReference>
<dbReference type="Pfam" id="PF00651">
    <property type="entry name" value="BTB"/>
    <property type="match status" value="1"/>
</dbReference>
<dbReference type="HOGENOM" id="CLU_057752_5_2_1"/>
<evidence type="ECO:0000259" key="1">
    <source>
        <dbReference type="PROSITE" id="PS50097"/>
    </source>
</evidence>
<gene>
    <name evidence="2" type="ORF">COCCADRAFT_112715</name>
</gene>
<protein>
    <recommendedName>
        <fullName evidence="1">BTB domain-containing protein</fullName>
    </recommendedName>
</protein>
<sequence length="273" mass="30187">MASTSQQQVLDSLKSFLASGAYSDLNIKCGSDTHRVHKVIVCGRAGFFARAIKFGGQETQTDQIDLPKDDPEIVKLLVQYLYEGEYDPVLPPTAPQTTTLAVVTPVKHWDTTSKSLSFPHSCQGMGFDGYTCKYGQLCPHHRCSTDCRYTCRGFSCETCVIPSLIGPSSQLLTHAKMYELADKYEVVGLKELSKEKFSRGCKLFWDTPAFPIAARHAFSTTPEKDNGLRCCVSQTIASNMQLIWKPGVRALLMRFNGLALGILDAKSKELGWA</sequence>
<keyword evidence="3" id="KW-1185">Reference proteome</keyword>
<organism evidence="2 3">
    <name type="scientific">Cochliobolus carbonum (strain 26-R-13)</name>
    <name type="common">Maize leaf spot fungus</name>
    <name type="synonym">Bipolaris zeicola</name>
    <dbReference type="NCBI Taxonomy" id="930089"/>
    <lineage>
        <taxon>Eukaryota</taxon>
        <taxon>Fungi</taxon>
        <taxon>Dikarya</taxon>
        <taxon>Ascomycota</taxon>
        <taxon>Pezizomycotina</taxon>
        <taxon>Dothideomycetes</taxon>
        <taxon>Pleosporomycetidae</taxon>
        <taxon>Pleosporales</taxon>
        <taxon>Pleosporineae</taxon>
        <taxon>Pleosporaceae</taxon>
        <taxon>Bipolaris</taxon>
    </lineage>
</organism>
<dbReference type="InterPro" id="IPR000210">
    <property type="entry name" value="BTB/POZ_dom"/>
</dbReference>
<dbReference type="PANTHER" id="PTHR47843">
    <property type="entry name" value="BTB DOMAIN-CONTAINING PROTEIN-RELATED"/>
    <property type="match status" value="1"/>
</dbReference>